<protein>
    <submittedName>
        <fullName evidence="1">Uncharacterized protein</fullName>
    </submittedName>
</protein>
<dbReference type="Proteomes" id="UP000276133">
    <property type="component" value="Unassembled WGS sequence"/>
</dbReference>
<keyword evidence="2" id="KW-1185">Reference proteome</keyword>
<dbReference type="AlphaFoldDB" id="A0A3M7Q8G5"/>
<evidence type="ECO:0000313" key="2">
    <source>
        <dbReference type="Proteomes" id="UP000276133"/>
    </source>
</evidence>
<sequence length="87" mass="9736">MLQVLFVGDYERGYHCYYQDEVDYDAGAGEKAEQLNNGKLVMKAAAVVNDVTNMLLAAWCSVPDMALIICSLLNGASRTYDMFNIFR</sequence>
<proteinExistence type="predicted"/>
<gene>
    <name evidence="1" type="ORF">BpHYR1_014420</name>
</gene>
<reference evidence="1 2" key="1">
    <citation type="journal article" date="2018" name="Sci. Rep.">
        <title>Genomic signatures of local adaptation to the degree of environmental predictability in rotifers.</title>
        <authorList>
            <person name="Franch-Gras L."/>
            <person name="Hahn C."/>
            <person name="Garcia-Roger E.M."/>
            <person name="Carmona M.J."/>
            <person name="Serra M."/>
            <person name="Gomez A."/>
        </authorList>
    </citation>
    <scope>NUCLEOTIDE SEQUENCE [LARGE SCALE GENOMIC DNA]</scope>
    <source>
        <strain evidence="1">HYR1</strain>
    </source>
</reference>
<name>A0A3M7Q8G5_BRAPC</name>
<evidence type="ECO:0000313" key="1">
    <source>
        <dbReference type="EMBL" id="RNA07696.1"/>
    </source>
</evidence>
<accession>A0A3M7Q8G5</accession>
<dbReference type="EMBL" id="REGN01006963">
    <property type="protein sequence ID" value="RNA07696.1"/>
    <property type="molecule type" value="Genomic_DNA"/>
</dbReference>
<organism evidence="1 2">
    <name type="scientific">Brachionus plicatilis</name>
    <name type="common">Marine rotifer</name>
    <name type="synonym">Brachionus muelleri</name>
    <dbReference type="NCBI Taxonomy" id="10195"/>
    <lineage>
        <taxon>Eukaryota</taxon>
        <taxon>Metazoa</taxon>
        <taxon>Spiralia</taxon>
        <taxon>Gnathifera</taxon>
        <taxon>Rotifera</taxon>
        <taxon>Eurotatoria</taxon>
        <taxon>Monogononta</taxon>
        <taxon>Pseudotrocha</taxon>
        <taxon>Ploima</taxon>
        <taxon>Brachionidae</taxon>
        <taxon>Brachionus</taxon>
    </lineage>
</organism>
<comment type="caution">
    <text evidence="1">The sequence shown here is derived from an EMBL/GenBank/DDBJ whole genome shotgun (WGS) entry which is preliminary data.</text>
</comment>